<sequence length="505" mass="52319">MTVLEPSARPAPVEAGPPPFARGPVLAVVGVLAAVLLACAPFYGHFGDELYFIVAGRHPMWGYADQPPVLPLLAAGLDALAPGSLVVLRLPAVLATAAVALLAGLTARELGGARRAQTTAAAAVAVSWFLLAGGRLLATSTLDPFFWTLLLWLVVRWIRGNVSAGSAALRGARDDRLLLLAGEVLGVALNTKFLVLGLVAGLAVGVLVAGPRALLARPLLWVGLAIAALATVPTLLWQAAHGWPQLAMGGVVTGEAELFGNRWQFLPVAVLFAGVIPGVVLVLVGLAALLRRPALRPWRGLGVAVLVTTALFLVAGGRPYYVAGCYALLFAAGAVALEQRPARRWWRWTTGPVAIVVCGLVTAALVLPVGPASAKAQTDFTTMGQVGWPELAAGVAARYDALPPDVRSRAVVVATNYWDASALAYAGLPTYSPHRGFADLGVPPGDAPALLVGDPGPRRAACATYTPLPPYVAAMPTPVLGTVPLGLCTPRAPWATLWPGLRSMA</sequence>
<feature type="transmembrane region" description="Helical" evidence="8">
    <location>
        <begin position="265"/>
        <end position="290"/>
    </location>
</feature>
<evidence type="ECO:0000256" key="1">
    <source>
        <dbReference type="ARBA" id="ARBA00004651"/>
    </source>
</evidence>
<keyword evidence="7 8" id="KW-0472">Membrane</keyword>
<evidence type="ECO:0000256" key="3">
    <source>
        <dbReference type="ARBA" id="ARBA00022676"/>
    </source>
</evidence>
<organism evidence="10 11">
    <name type="scientific">Actinomycetospora chlora</name>
    <dbReference type="NCBI Taxonomy" id="663608"/>
    <lineage>
        <taxon>Bacteria</taxon>
        <taxon>Bacillati</taxon>
        <taxon>Actinomycetota</taxon>
        <taxon>Actinomycetes</taxon>
        <taxon>Pseudonocardiales</taxon>
        <taxon>Pseudonocardiaceae</taxon>
        <taxon>Actinomycetospora</taxon>
    </lineage>
</organism>
<evidence type="ECO:0000259" key="9">
    <source>
        <dbReference type="Pfam" id="PF13231"/>
    </source>
</evidence>
<comment type="subcellular location">
    <subcellularLocation>
        <location evidence="1">Cell membrane</location>
        <topology evidence="1">Multi-pass membrane protein</topology>
    </subcellularLocation>
</comment>
<dbReference type="InterPro" id="IPR038731">
    <property type="entry name" value="RgtA/B/C-like"/>
</dbReference>
<evidence type="ECO:0000313" key="10">
    <source>
        <dbReference type="EMBL" id="GAA4800276.1"/>
    </source>
</evidence>
<dbReference type="EMBL" id="BAABHO010000037">
    <property type="protein sequence ID" value="GAA4800276.1"/>
    <property type="molecule type" value="Genomic_DNA"/>
</dbReference>
<evidence type="ECO:0000256" key="5">
    <source>
        <dbReference type="ARBA" id="ARBA00022692"/>
    </source>
</evidence>
<evidence type="ECO:0000256" key="2">
    <source>
        <dbReference type="ARBA" id="ARBA00022475"/>
    </source>
</evidence>
<feature type="transmembrane region" description="Helical" evidence="8">
    <location>
        <begin position="297"/>
        <end position="314"/>
    </location>
</feature>
<reference evidence="11" key="1">
    <citation type="journal article" date="2019" name="Int. J. Syst. Evol. Microbiol.">
        <title>The Global Catalogue of Microorganisms (GCM) 10K type strain sequencing project: providing services to taxonomists for standard genome sequencing and annotation.</title>
        <authorList>
            <consortium name="The Broad Institute Genomics Platform"/>
            <consortium name="The Broad Institute Genome Sequencing Center for Infectious Disease"/>
            <person name="Wu L."/>
            <person name="Ma J."/>
        </authorList>
    </citation>
    <scope>NUCLEOTIDE SEQUENCE [LARGE SCALE GENOMIC DNA]</scope>
    <source>
        <strain evidence="11">JCM 17979</strain>
    </source>
</reference>
<dbReference type="Pfam" id="PF13231">
    <property type="entry name" value="PMT_2"/>
    <property type="match status" value="1"/>
</dbReference>
<proteinExistence type="predicted"/>
<feature type="transmembrane region" description="Helical" evidence="8">
    <location>
        <begin position="25"/>
        <end position="44"/>
    </location>
</feature>
<evidence type="ECO:0000256" key="7">
    <source>
        <dbReference type="ARBA" id="ARBA00023136"/>
    </source>
</evidence>
<keyword evidence="4" id="KW-0808">Transferase</keyword>
<feature type="transmembrane region" description="Helical" evidence="8">
    <location>
        <begin position="349"/>
        <end position="370"/>
    </location>
</feature>
<keyword evidence="6 8" id="KW-1133">Transmembrane helix</keyword>
<dbReference type="RefSeq" id="WP_345419579.1">
    <property type="nucleotide sequence ID" value="NZ_BAABHO010000037.1"/>
</dbReference>
<keyword evidence="3" id="KW-0328">Glycosyltransferase</keyword>
<keyword evidence="2" id="KW-1003">Cell membrane</keyword>
<evidence type="ECO:0000256" key="8">
    <source>
        <dbReference type="SAM" id="Phobius"/>
    </source>
</evidence>
<feature type="transmembrane region" description="Helical" evidence="8">
    <location>
        <begin position="219"/>
        <end position="240"/>
    </location>
</feature>
<dbReference type="InterPro" id="IPR050297">
    <property type="entry name" value="LipidA_mod_glycosyltrf_83"/>
</dbReference>
<evidence type="ECO:0000256" key="4">
    <source>
        <dbReference type="ARBA" id="ARBA00022679"/>
    </source>
</evidence>
<gene>
    <name evidence="10" type="ORF">GCM10023200_41400</name>
</gene>
<protein>
    <submittedName>
        <fullName evidence="10">Glycosyltransferase family 39 protein</fullName>
    </submittedName>
</protein>
<dbReference type="PANTHER" id="PTHR33908">
    <property type="entry name" value="MANNOSYLTRANSFERASE YKCB-RELATED"/>
    <property type="match status" value="1"/>
</dbReference>
<keyword evidence="5 8" id="KW-0812">Transmembrane</keyword>
<evidence type="ECO:0000313" key="11">
    <source>
        <dbReference type="Proteomes" id="UP001500928"/>
    </source>
</evidence>
<feature type="domain" description="Glycosyltransferase RgtA/B/C/D-like" evidence="9">
    <location>
        <begin position="65"/>
        <end position="237"/>
    </location>
</feature>
<feature type="transmembrane region" description="Helical" evidence="8">
    <location>
        <begin position="119"/>
        <end position="138"/>
    </location>
</feature>
<feature type="transmembrane region" description="Helical" evidence="8">
    <location>
        <begin position="86"/>
        <end position="107"/>
    </location>
</feature>
<name>A0ABP9BUF7_9PSEU</name>
<feature type="transmembrane region" description="Helical" evidence="8">
    <location>
        <begin position="184"/>
        <end position="207"/>
    </location>
</feature>
<evidence type="ECO:0000256" key="6">
    <source>
        <dbReference type="ARBA" id="ARBA00022989"/>
    </source>
</evidence>
<feature type="transmembrane region" description="Helical" evidence="8">
    <location>
        <begin position="320"/>
        <end position="337"/>
    </location>
</feature>
<dbReference type="PANTHER" id="PTHR33908:SF11">
    <property type="entry name" value="MEMBRANE PROTEIN"/>
    <property type="match status" value="1"/>
</dbReference>
<comment type="caution">
    <text evidence="10">The sequence shown here is derived from an EMBL/GenBank/DDBJ whole genome shotgun (WGS) entry which is preliminary data.</text>
</comment>
<dbReference type="Proteomes" id="UP001500928">
    <property type="component" value="Unassembled WGS sequence"/>
</dbReference>
<accession>A0ABP9BUF7</accession>
<keyword evidence="11" id="KW-1185">Reference proteome</keyword>